<keyword evidence="2" id="KW-1185">Reference proteome</keyword>
<dbReference type="AlphaFoldDB" id="A0A7G9L6Y7"/>
<protein>
    <submittedName>
        <fullName evidence="1">Cell division protein FtsQ</fullName>
    </submittedName>
</protein>
<dbReference type="EMBL" id="CP060695">
    <property type="protein sequence ID" value="QNM84386.1"/>
    <property type="molecule type" value="Genomic_DNA"/>
</dbReference>
<keyword evidence="1" id="KW-0132">Cell division</keyword>
<evidence type="ECO:0000313" key="1">
    <source>
        <dbReference type="EMBL" id="QNM84386.1"/>
    </source>
</evidence>
<keyword evidence="1" id="KW-0131">Cell cycle</keyword>
<name>A0A7G9L6Y7_9FLAO</name>
<dbReference type="KEGG" id="ppec:H9W90_09210"/>
<proteinExistence type="predicted"/>
<dbReference type="Proteomes" id="UP000515808">
    <property type="component" value="Chromosome"/>
</dbReference>
<sequence length="241" mass="27908">MKFKRFLKYLLFLTLIISLGFLYSFSSKRNYAKIIAEPVVEFEAGDNNFLTHSMVNKLLIQNSEIVRNKAKSTLDLYGLENTVLKNPYVEKAAVFFTIGGVLKTVVKQRKPIARIISEINSYYIDRQGVKVPLSDNYSARVLLVSGIKNEEDVKEILPLIKIILKDNFLQKEVVGIQKSDDDEYQFSVRSGNYKIDFGKLTEIDVKFKKLKAFYNKTFRDKTIDNYKMINVKYHNQVVCTK</sequence>
<accession>A0A7G9L6Y7</accession>
<gene>
    <name evidence="1" type="ORF">H9W90_09210</name>
</gene>
<evidence type="ECO:0000313" key="2">
    <source>
        <dbReference type="Proteomes" id="UP000515808"/>
    </source>
</evidence>
<dbReference type="RefSeq" id="WP_187481328.1">
    <property type="nucleotide sequence ID" value="NZ_CP060695.1"/>
</dbReference>
<reference evidence="1 2" key="1">
    <citation type="submission" date="2020-08" db="EMBL/GenBank/DDBJ databases">
        <title>Polaribacter sp. L12M9 isolated from gut of the Korean scallop.</title>
        <authorList>
            <person name="Jeong Y.S."/>
        </authorList>
    </citation>
    <scope>NUCLEOTIDE SEQUENCE [LARGE SCALE GENOMIC DNA]</scope>
    <source>
        <strain evidence="1 2">L12M9</strain>
    </source>
</reference>
<dbReference type="GO" id="GO:0051301">
    <property type="term" value="P:cell division"/>
    <property type="evidence" value="ECO:0007669"/>
    <property type="project" value="UniProtKB-KW"/>
</dbReference>
<organism evidence="1 2">
    <name type="scientific">Polaribacter pectinis</name>
    <dbReference type="NCBI Taxonomy" id="2738844"/>
    <lineage>
        <taxon>Bacteria</taxon>
        <taxon>Pseudomonadati</taxon>
        <taxon>Bacteroidota</taxon>
        <taxon>Flavobacteriia</taxon>
        <taxon>Flavobacteriales</taxon>
        <taxon>Flavobacteriaceae</taxon>
    </lineage>
</organism>